<dbReference type="AlphaFoldDB" id="G8JUG4"/>
<dbReference type="InterPro" id="IPR020843">
    <property type="entry name" value="ER"/>
</dbReference>
<protein>
    <recommendedName>
        <fullName evidence="1">Enoyl reductase (ER) domain-containing protein</fullName>
    </recommendedName>
</protein>
<dbReference type="eggNOG" id="KOG1198">
    <property type="taxonomic scope" value="Eukaryota"/>
</dbReference>
<dbReference type="InterPro" id="IPR047122">
    <property type="entry name" value="Trans-enoyl_RdTase-like"/>
</dbReference>
<dbReference type="EMBL" id="CP002502">
    <property type="protein sequence ID" value="AET40744.1"/>
    <property type="molecule type" value="Genomic_DNA"/>
</dbReference>
<dbReference type="HOGENOM" id="CLU_026673_16_1_1"/>
<dbReference type="Gene3D" id="3.40.50.720">
    <property type="entry name" value="NAD(P)-binding Rossmann-like Domain"/>
    <property type="match status" value="1"/>
</dbReference>
<proteinExistence type="predicted"/>
<dbReference type="STRING" id="931890.G8JUG4"/>
<dbReference type="GeneID" id="11469136"/>
<keyword evidence="3" id="KW-1185">Reference proteome</keyword>
<accession>G8JUG4</accession>
<dbReference type="RefSeq" id="XP_003647561.1">
    <property type="nucleotide sequence ID" value="XM_003647513.1"/>
</dbReference>
<dbReference type="OMA" id="TDFKHVD"/>
<dbReference type="InterPro" id="IPR036291">
    <property type="entry name" value="NAD(P)-bd_dom_sf"/>
</dbReference>
<dbReference type="OrthoDB" id="9992527at2759"/>
<evidence type="ECO:0000313" key="3">
    <source>
        <dbReference type="Proteomes" id="UP000006790"/>
    </source>
</evidence>
<feature type="domain" description="Enoyl reductase (ER)" evidence="1">
    <location>
        <begin position="17"/>
        <end position="374"/>
    </location>
</feature>
<evidence type="ECO:0000259" key="1">
    <source>
        <dbReference type="SMART" id="SM00829"/>
    </source>
</evidence>
<dbReference type="SUPFAM" id="SSF51735">
    <property type="entry name" value="NAD(P)-binding Rossmann-fold domains"/>
    <property type="match status" value="1"/>
</dbReference>
<dbReference type="PANTHER" id="PTHR45348">
    <property type="entry name" value="HYPOTHETICAL OXIDOREDUCTASE (EUROFUNG)"/>
    <property type="match status" value="1"/>
</dbReference>
<organism evidence="2 3">
    <name type="scientific">Eremothecium cymbalariae (strain CBS 270.75 / DBVPG 7215 / KCTC 17166 / NRRL Y-17582)</name>
    <name type="common">Yeast</name>
    <dbReference type="NCBI Taxonomy" id="931890"/>
    <lineage>
        <taxon>Eukaryota</taxon>
        <taxon>Fungi</taxon>
        <taxon>Dikarya</taxon>
        <taxon>Ascomycota</taxon>
        <taxon>Saccharomycotina</taxon>
        <taxon>Saccharomycetes</taxon>
        <taxon>Saccharomycetales</taxon>
        <taxon>Saccharomycetaceae</taxon>
        <taxon>Eremothecium</taxon>
    </lineage>
</organism>
<gene>
    <name evidence="2" type="ordered locus">Ecym_6369</name>
</gene>
<reference evidence="3" key="1">
    <citation type="journal article" date="2012" name="G3 (Bethesda)">
        <title>Pichia sorbitophila, an interspecies yeast hybrid reveals early steps of genome resolution following polyploidization.</title>
        <authorList>
            <person name="Leh Louis V."/>
            <person name="Despons L."/>
            <person name="Friedrich A."/>
            <person name="Martin T."/>
            <person name="Durrens P."/>
            <person name="Casaregola S."/>
            <person name="Neuveglise C."/>
            <person name="Fairhead C."/>
            <person name="Marck C."/>
            <person name="Cruz J.A."/>
            <person name="Straub M.L."/>
            <person name="Kugler V."/>
            <person name="Sacerdot C."/>
            <person name="Uzunov Z."/>
            <person name="Thierry A."/>
            <person name="Weiss S."/>
            <person name="Bleykasten C."/>
            <person name="De Montigny J."/>
            <person name="Jacques N."/>
            <person name="Jung P."/>
            <person name="Lemaire M."/>
            <person name="Mallet S."/>
            <person name="Morel G."/>
            <person name="Richard G.F."/>
            <person name="Sarkar A."/>
            <person name="Savel G."/>
            <person name="Schacherer J."/>
            <person name="Seret M.L."/>
            <person name="Talla E."/>
            <person name="Samson G."/>
            <person name="Jubin C."/>
            <person name="Poulain J."/>
            <person name="Vacherie B."/>
            <person name="Barbe V."/>
            <person name="Pelletier E."/>
            <person name="Sherman D.J."/>
            <person name="Westhof E."/>
            <person name="Weissenbach J."/>
            <person name="Baret P.V."/>
            <person name="Wincker P."/>
            <person name="Gaillardin C."/>
            <person name="Dujon B."/>
            <person name="Souciet J.L."/>
        </authorList>
    </citation>
    <scope>NUCLEOTIDE SEQUENCE [LARGE SCALE GENOMIC DNA]</scope>
    <source>
        <strain evidence="3">CBS 270.75 / DBVPG 7215 / KCTC 17166 / NRRL Y-17582</strain>
    </source>
</reference>
<dbReference type="Pfam" id="PF08240">
    <property type="entry name" value="ADH_N"/>
    <property type="match status" value="1"/>
</dbReference>
<dbReference type="CDD" id="cd08249">
    <property type="entry name" value="enoyl_reductase_like"/>
    <property type="match status" value="1"/>
</dbReference>
<sequence>MPVMEVPSTMRAVVIEGDKAVVKTGVQVPGLAGNTALIKVKAVASNPTDWKHIFWQIGPQGSILGCDVAGEIVSLGPEADGRWAIGDKVCAMVHGASVKYPENGAFAEYAKVDLAICLKLKDLEYATADSSGVVPHGKVSTWEAAASIPVCLLTASNVLMNQLGNKLEWEPKNPQHPHSVLVWGGATVTGQFFIQLAKRTNAYANIVVVASKKHESMLKGFGADEIFDYHDEDVLAQITKKYPDLYHILDAVATPSTFGQVYACAPTDKPVTLVELISFSENDIPPAERKSNVSINLTMMYLVSGESIPFGTVTFPADPKVRTSVIEFLEFIQPRIESGEIHHPAVKISKGLDTIPSLMEDIKTGRNSGFKLVASL</sequence>
<dbReference type="PANTHER" id="PTHR45348:SF2">
    <property type="entry name" value="ZINC-TYPE ALCOHOL DEHYDROGENASE-LIKE PROTEIN C2E1P3.01"/>
    <property type="match status" value="1"/>
</dbReference>
<dbReference type="FunCoup" id="G8JUG4">
    <property type="interactions" value="212"/>
</dbReference>
<dbReference type="Proteomes" id="UP000006790">
    <property type="component" value="Chromosome 6"/>
</dbReference>
<dbReference type="KEGG" id="erc:Ecym_6369"/>
<dbReference type="InterPro" id="IPR013149">
    <property type="entry name" value="ADH-like_C"/>
</dbReference>
<dbReference type="InterPro" id="IPR011032">
    <property type="entry name" value="GroES-like_sf"/>
</dbReference>
<dbReference type="SUPFAM" id="SSF50129">
    <property type="entry name" value="GroES-like"/>
    <property type="match status" value="1"/>
</dbReference>
<dbReference type="InterPro" id="IPR013154">
    <property type="entry name" value="ADH-like_N"/>
</dbReference>
<evidence type="ECO:0000313" key="2">
    <source>
        <dbReference type="EMBL" id="AET40744.1"/>
    </source>
</evidence>
<dbReference type="SMART" id="SM00829">
    <property type="entry name" value="PKS_ER"/>
    <property type="match status" value="1"/>
</dbReference>
<dbReference type="Pfam" id="PF00107">
    <property type="entry name" value="ADH_zinc_N"/>
    <property type="match status" value="1"/>
</dbReference>
<name>G8JUG4_ERECY</name>
<dbReference type="Gene3D" id="3.90.180.10">
    <property type="entry name" value="Medium-chain alcohol dehydrogenases, catalytic domain"/>
    <property type="match status" value="1"/>
</dbReference>
<dbReference type="InParanoid" id="G8JUG4"/>
<dbReference type="GO" id="GO:0016651">
    <property type="term" value="F:oxidoreductase activity, acting on NAD(P)H"/>
    <property type="evidence" value="ECO:0007669"/>
    <property type="project" value="InterPro"/>
</dbReference>